<evidence type="ECO:0000313" key="1">
    <source>
        <dbReference type="EMBL" id="VDN29987.1"/>
    </source>
</evidence>
<accession>A0A183E997</accession>
<dbReference type="EMBL" id="UYRT01085320">
    <property type="protein sequence ID" value="VDN29987.1"/>
    <property type="molecule type" value="Genomic_DNA"/>
</dbReference>
<keyword evidence="2" id="KW-1185">Reference proteome</keyword>
<evidence type="ECO:0000313" key="3">
    <source>
        <dbReference type="WBParaSite" id="GPUH_0001756001-mRNA-1"/>
    </source>
</evidence>
<reference evidence="1 2" key="2">
    <citation type="submission" date="2018-11" db="EMBL/GenBank/DDBJ databases">
        <authorList>
            <consortium name="Pathogen Informatics"/>
        </authorList>
    </citation>
    <scope>NUCLEOTIDE SEQUENCE [LARGE SCALE GENOMIC DNA]</scope>
</reference>
<evidence type="ECO:0000313" key="2">
    <source>
        <dbReference type="Proteomes" id="UP000271098"/>
    </source>
</evidence>
<reference evidence="3" key="1">
    <citation type="submission" date="2016-06" db="UniProtKB">
        <authorList>
            <consortium name="WormBaseParasite"/>
        </authorList>
    </citation>
    <scope>IDENTIFICATION</scope>
</reference>
<protein>
    <submittedName>
        <fullName evidence="3">Ribosomal protein L32</fullName>
    </submittedName>
</protein>
<dbReference type="OrthoDB" id="5866075at2759"/>
<dbReference type="AlphaFoldDB" id="A0A183E997"/>
<gene>
    <name evidence="1" type="ORF">GPUH_LOCUS17537</name>
</gene>
<proteinExistence type="predicted"/>
<organism evidence="3">
    <name type="scientific">Gongylonema pulchrum</name>
    <dbReference type="NCBI Taxonomy" id="637853"/>
    <lineage>
        <taxon>Eukaryota</taxon>
        <taxon>Metazoa</taxon>
        <taxon>Ecdysozoa</taxon>
        <taxon>Nematoda</taxon>
        <taxon>Chromadorea</taxon>
        <taxon>Rhabditida</taxon>
        <taxon>Spirurina</taxon>
        <taxon>Spiruromorpha</taxon>
        <taxon>Spiruroidea</taxon>
        <taxon>Gongylonematidae</taxon>
        <taxon>Gongylonema</taxon>
    </lineage>
</organism>
<sequence length="94" mass="10213">MGTQQPRKKRASFASLKRDLNLHHFFRPNVSDFSSSATAAAAAAAASHLRPGVTGGQPRRESFLYRPAIDDREFNVPCRSVSRTSSVTSAAAHE</sequence>
<dbReference type="WBParaSite" id="GPUH_0001756001-mRNA-1">
    <property type="protein sequence ID" value="GPUH_0001756001-mRNA-1"/>
    <property type="gene ID" value="GPUH_0001756001"/>
</dbReference>
<name>A0A183E997_9BILA</name>
<dbReference type="Proteomes" id="UP000271098">
    <property type="component" value="Unassembled WGS sequence"/>
</dbReference>